<dbReference type="AlphaFoldDB" id="A0A9D3UFK0"/>
<sequence>MRCLHPSMTSHDVGSHYHAGEVEVDEGTNDPTKCQRCLSVTPDVQDMDWLFYSNNPLYLEVVAVSLPFEFKVPKATFEGRSDPRAHFIQYNDYMNVLEASDATKCNLGVVKVCTANRVLLLRVYMYNVGDNRGIIRRINNQGHFRNLRVNTPEVKNQLERQMQFHNDRRHKKEDCSFLNYAINEAVRNGELKDFVGQDALPSGQSSRDTNKGKHGIIHVIIDIDEEWVTSNMKKKAHLRSMMSVSSSKRLRQ</sequence>
<dbReference type="Proteomes" id="UP000828251">
    <property type="component" value="Unassembled WGS sequence"/>
</dbReference>
<dbReference type="EMBL" id="JAIQCV010000012">
    <property type="protein sequence ID" value="KAH1039398.1"/>
    <property type="molecule type" value="Genomic_DNA"/>
</dbReference>
<evidence type="ECO:0000313" key="2">
    <source>
        <dbReference type="Proteomes" id="UP000828251"/>
    </source>
</evidence>
<name>A0A9D3UFK0_9ROSI</name>
<organism evidence="1 2">
    <name type="scientific">Gossypium stocksii</name>
    <dbReference type="NCBI Taxonomy" id="47602"/>
    <lineage>
        <taxon>Eukaryota</taxon>
        <taxon>Viridiplantae</taxon>
        <taxon>Streptophyta</taxon>
        <taxon>Embryophyta</taxon>
        <taxon>Tracheophyta</taxon>
        <taxon>Spermatophyta</taxon>
        <taxon>Magnoliopsida</taxon>
        <taxon>eudicotyledons</taxon>
        <taxon>Gunneridae</taxon>
        <taxon>Pentapetalae</taxon>
        <taxon>rosids</taxon>
        <taxon>malvids</taxon>
        <taxon>Malvales</taxon>
        <taxon>Malvaceae</taxon>
        <taxon>Malvoideae</taxon>
        <taxon>Gossypium</taxon>
    </lineage>
</organism>
<comment type="caution">
    <text evidence="1">The sequence shown here is derived from an EMBL/GenBank/DDBJ whole genome shotgun (WGS) entry which is preliminary data.</text>
</comment>
<reference evidence="1 2" key="1">
    <citation type="journal article" date="2021" name="Plant Biotechnol. J.">
        <title>Multi-omics assisted identification of the key and species-specific regulatory components of drought-tolerant mechanisms in Gossypium stocksii.</title>
        <authorList>
            <person name="Yu D."/>
            <person name="Ke L."/>
            <person name="Zhang D."/>
            <person name="Wu Y."/>
            <person name="Sun Y."/>
            <person name="Mei J."/>
            <person name="Sun J."/>
            <person name="Sun Y."/>
        </authorList>
    </citation>
    <scope>NUCLEOTIDE SEQUENCE [LARGE SCALE GENOMIC DNA]</scope>
    <source>
        <strain evidence="2">cv. E1</strain>
        <tissue evidence="1">Leaf</tissue>
    </source>
</reference>
<gene>
    <name evidence="1" type="ORF">J1N35_041141</name>
</gene>
<proteinExistence type="predicted"/>
<keyword evidence="2" id="KW-1185">Reference proteome</keyword>
<evidence type="ECO:0000313" key="1">
    <source>
        <dbReference type="EMBL" id="KAH1039398.1"/>
    </source>
</evidence>
<protein>
    <submittedName>
        <fullName evidence="1">Uncharacterized protein</fullName>
    </submittedName>
</protein>
<accession>A0A9D3UFK0</accession>